<reference evidence="2" key="1">
    <citation type="submission" date="2015-10" db="EMBL/GenBank/DDBJ databases">
        <authorList>
            <person name="Regsiter A."/>
            <person name="william w."/>
        </authorList>
    </citation>
    <scope>NUCLEOTIDE SEQUENCE [LARGE SCALE GENOMIC DNA]</scope>
</reference>
<organism evidence="1 2">
    <name type="scientific">Planktothrix tepida PCC 9214</name>
    <dbReference type="NCBI Taxonomy" id="671072"/>
    <lineage>
        <taxon>Bacteria</taxon>
        <taxon>Bacillati</taxon>
        <taxon>Cyanobacteriota</taxon>
        <taxon>Cyanophyceae</taxon>
        <taxon>Oscillatoriophycideae</taxon>
        <taxon>Oscillatoriales</taxon>
        <taxon>Microcoleaceae</taxon>
        <taxon>Planktothrix</taxon>
    </lineage>
</organism>
<keyword evidence="2" id="KW-1185">Reference proteome</keyword>
<gene>
    <name evidence="1" type="ORF">PL9214640153</name>
</gene>
<proteinExistence type="predicted"/>
<dbReference type="Proteomes" id="UP000184315">
    <property type="component" value="Unassembled WGS sequence"/>
</dbReference>
<dbReference type="EMBL" id="CZDF01000171">
    <property type="protein sequence ID" value="CUR34146.1"/>
    <property type="molecule type" value="Genomic_DNA"/>
</dbReference>
<evidence type="ECO:0008006" key="3">
    <source>
        <dbReference type="Google" id="ProtNLM"/>
    </source>
</evidence>
<dbReference type="AlphaFoldDB" id="A0A1J1LQ61"/>
<protein>
    <recommendedName>
        <fullName evidence="3">Transposase</fullName>
    </recommendedName>
</protein>
<evidence type="ECO:0000313" key="2">
    <source>
        <dbReference type="Proteomes" id="UP000184315"/>
    </source>
</evidence>
<sequence length="58" mass="6815">MKGVPVPMPLYRLSRSALKPGMNRFDNLIEKLVRYHPEHCMTLNNQFIILNRFQFPAA</sequence>
<evidence type="ECO:0000313" key="1">
    <source>
        <dbReference type="EMBL" id="CUR34146.1"/>
    </source>
</evidence>
<name>A0A1J1LQ61_9CYAN</name>
<accession>A0A1J1LQ61</accession>